<dbReference type="InterPro" id="IPR031693">
    <property type="entry name" value="Sin3_C"/>
</dbReference>
<dbReference type="InterPro" id="IPR003822">
    <property type="entry name" value="PAH"/>
</dbReference>
<dbReference type="OrthoDB" id="10265969at2759"/>
<feature type="domain" description="Histone deacetylase interacting" evidence="9">
    <location>
        <begin position="842"/>
        <end position="943"/>
    </location>
</feature>
<feature type="compositionally biased region" description="Basic and acidic residues" evidence="8">
    <location>
        <begin position="153"/>
        <end position="187"/>
    </location>
</feature>
<evidence type="ECO:0000256" key="4">
    <source>
        <dbReference type="ARBA" id="ARBA00023015"/>
    </source>
</evidence>
<keyword evidence="6 7" id="KW-0539">Nucleus</keyword>
<gene>
    <name evidence="10" type="ORF">EJ08DRAFT_645479</name>
</gene>
<dbReference type="GO" id="GO:0010628">
    <property type="term" value="P:positive regulation of gene expression"/>
    <property type="evidence" value="ECO:0007669"/>
    <property type="project" value="UniProtKB-ARBA"/>
</dbReference>
<feature type="region of interest" description="Disordered" evidence="8">
    <location>
        <begin position="626"/>
        <end position="718"/>
    </location>
</feature>
<feature type="compositionally biased region" description="Polar residues" evidence="8">
    <location>
        <begin position="59"/>
        <end position="68"/>
    </location>
</feature>
<keyword evidence="11" id="KW-1185">Reference proteome</keyword>
<accession>A0A9P4P1Z5</accession>
<name>A0A9P4P1Z5_9PEZI</name>
<dbReference type="InterPro" id="IPR036600">
    <property type="entry name" value="PAH_sf"/>
</dbReference>
<reference evidence="10" key="1">
    <citation type="journal article" date="2020" name="Stud. Mycol.">
        <title>101 Dothideomycetes genomes: a test case for predicting lifestyles and emergence of pathogens.</title>
        <authorList>
            <person name="Haridas S."/>
            <person name="Albert R."/>
            <person name="Binder M."/>
            <person name="Bloem J."/>
            <person name="Labutti K."/>
            <person name="Salamov A."/>
            <person name="Andreopoulos B."/>
            <person name="Baker S."/>
            <person name="Barry K."/>
            <person name="Bills G."/>
            <person name="Bluhm B."/>
            <person name="Cannon C."/>
            <person name="Castanera R."/>
            <person name="Culley D."/>
            <person name="Daum C."/>
            <person name="Ezra D."/>
            <person name="Gonzalez J."/>
            <person name="Henrissat B."/>
            <person name="Kuo A."/>
            <person name="Liang C."/>
            <person name="Lipzen A."/>
            <person name="Lutzoni F."/>
            <person name="Magnuson J."/>
            <person name="Mondo S."/>
            <person name="Nolan M."/>
            <person name="Ohm R."/>
            <person name="Pangilinan J."/>
            <person name="Park H.-J."/>
            <person name="Ramirez L."/>
            <person name="Alfaro M."/>
            <person name="Sun H."/>
            <person name="Tritt A."/>
            <person name="Yoshinaga Y."/>
            <person name="Zwiers L.-H."/>
            <person name="Turgeon B."/>
            <person name="Goodwin S."/>
            <person name="Spatafora J."/>
            <person name="Crous P."/>
            <person name="Grigoriev I."/>
        </authorList>
    </citation>
    <scope>NUCLEOTIDE SEQUENCE</scope>
    <source>
        <strain evidence="10">CBS 130266</strain>
    </source>
</reference>
<feature type="region of interest" description="Disordered" evidence="8">
    <location>
        <begin position="1"/>
        <end position="195"/>
    </location>
</feature>
<dbReference type="GO" id="GO:0003714">
    <property type="term" value="F:transcription corepressor activity"/>
    <property type="evidence" value="ECO:0007669"/>
    <property type="project" value="InterPro"/>
</dbReference>
<keyword evidence="2" id="KW-0678">Repressor</keyword>
<protein>
    <recommendedName>
        <fullName evidence="9">Histone deacetylase interacting domain-containing protein</fullName>
    </recommendedName>
</protein>
<dbReference type="GO" id="GO:0033698">
    <property type="term" value="C:Rpd3L complex"/>
    <property type="evidence" value="ECO:0007669"/>
    <property type="project" value="UniProtKB-ARBA"/>
</dbReference>
<keyword evidence="3" id="KW-0677">Repeat</keyword>
<dbReference type="Pfam" id="PF02671">
    <property type="entry name" value="PAH"/>
    <property type="match status" value="3"/>
</dbReference>
<feature type="region of interest" description="Disordered" evidence="8">
    <location>
        <begin position="1125"/>
        <end position="1232"/>
    </location>
</feature>
<dbReference type="PROSITE" id="PS51477">
    <property type="entry name" value="PAH"/>
    <property type="match status" value="2"/>
</dbReference>
<comment type="subcellular location">
    <subcellularLocation>
        <location evidence="1 7">Nucleus</location>
    </subcellularLocation>
</comment>
<feature type="compositionally biased region" description="Polar residues" evidence="8">
    <location>
        <begin position="1177"/>
        <end position="1189"/>
    </location>
</feature>
<comment type="caution">
    <text evidence="10">The sequence shown here is derived from an EMBL/GenBank/DDBJ whole genome shotgun (WGS) entry which is preliminary data.</text>
</comment>
<dbReference type="Pfam" id="PF08295">
    <property type="entry name" value="Sin3_corepress"/>
    <property type="match status" value="1"/>
</dbReference>
<dbReference type="PANTHER" id="PTHR12346:SF0">
    <property type="entry name" value="SIN3A, ISOFORM G"/>
    <property type="match status" value="1"/>
</dbReference>
<feature type="compositionally biased region" description="Low complexity" evidence="8">
    <location>
        <begin position="471"/>
        <end position="482"/>
    </location>
</feature>
<evidence type="ECO:0000313" key="10">
    <source>
        <dbReference type="EMBL" id="KAF2435797.1"/>
    </source>
</evidence>
<feature type="region of interest" description="Disordered" evidence="8">
    <location>
        <begin position="447"/>
        <end position="488"/>
    </location>
</feature>
<feature type="compositionally biased region" description="Basic and acidic residues" evidence="8">
    <location>
        <begin position="1161"/>
        <end position="1175"/>
    </location>
</feature>
<dbReference type="SUPFAM" id="SSF47762">
    <property type="entry name" value="PAH2 domain"/>
    <property type="match status" value="3"/>
</dbReference>
<feature type="compositionally biased region" description="Polar residues" evidence="8">
    <location>
        <begin position="1206"/>
        <end position="1217"/>
    </location>
</feature>
<dbReference type="FunFam" id="1.20.1160.11:FF:000003">
    <property type="entry name" value="Paired amphipathic helix SIN3-like protein"/>
    <property type="match status" value="1"/>
</dbReference>
<dbReference type="GO" id="GO:0000122">
    <property type="term" value="P:negative regulation of transcription by RNA polymerase II"/>
    <property type="evidence" value="ECO:0007669"/>
    <property type="project" value="TreeGrafter"/>
</dbReference>
<dbReference type="InterPro" id="IPR039774">
    <property type="entry name" value="Sin3-like"/>
</dbReference>
<evidence type="ECO:0000256" key="8">
    <source>
        <dbReference type="SAM" id="MobiDB-lite"/>
    </source>
</evidence>
<evidence type="ECO:0000256" key="5">
    <source>
        <dbReference type="ARBA" id="ARBA00023163"/>
    </source>
</evidence>
<proteinExistence type="predicted"/>
<feature type="compositionally biased region" description="Low complexity" evidence="8">
    <location>
        <begin position="10"/>
        <end position="19"/>
    </location>
</feature>
<evidence type="ECO:0000256" key="6">
    <source>
        <dbReference type="ARBA" id="ARBA00023242"/>
    </source>
</evidence>
<feature type="region of interest" description="Disordered" evidence="8">
    <location>
        <begin position="1472"/>
        <end position="1492"/>
    </location>
</feature>
<evidence type="ECO:0000256" key="7">
    <source>
        <dbReference type="PROSITE-ProRule" id="PRU00810"/>
    </source>
</evidence>
<evidence type="ECO:0000259" key="9">
    <source>
        <dbReference type="SMART" id="SM00761"/>
    </source>
</evidence>
<evidence type="ECO:0000256" key="3">
    <source>
        <dbReference type="ARBA" id="ARBA00022737"/>
    </source>
</evidence>
<dbReference type="InterPro" id="IPR013194">
    <property type="entry name" value="HDAC_interact_dom"/>
</dbReference>
<dbReference type="Gene3D" id="1.20.1160.11">
    <property type="entry name" value="Paired amphipathic helix"/>
    <property type="match status" value="3"/>
</dbReference>
<dbReference type="Pfam" id="PF16879">
    <property type="entry name" value="Sin3a_C"/>
    <property type="match status" value="1"/>
</dbReference>
<dbReference type="FunFam" id="1.20.1160.11:FF:000001">
    <property type="entry name" value="Paired amphipathic helix protein Sin3"/>
    <property type="match status" value="1"/>
</dbReference>
<sequence>MNASSRDGWQQQQQQQQQQPTNSNAVPPGQQPHTTPQTAQPLQQPQQSQQSPASSVTPGMSQPTSTDFNAPPVASANFFSHLPSFAHNLPDPTGLAQSNQATPAQDTQHQAHPSIESVHQAPPPPPQQQQQQQQQSYSLPGISQHQLQAHPSIETERERERESREMEDLSRRNAELRERDMRERQLHEQQQQQLRENHAAPIQIHQPTAIPPSVRSIHGPSGLLGNPAAQSNPAPATMSAAQALFGAPPLQMSDETAATVQAHRNVSDQFRQVLNGTMQTASSAQGSATVGGIPPSQQQPILNDALSYLDQVKVQFAEHPDVYNKFLDIMKDFKSGAIDTPGVIERVSHLFAGNPGLIQGFNTFLPPGYKIECGTGDDPNAIRVTTPMGTTISRMPDARPLSPPRGAVMNGGHGIDSAFFDATNRMTWQHQPPVSNRDVAFSPEARGNIYSAQGGPTSHPPLSPEAHREQQAAAAIHQQEQRGVSQLQNAAAAASAGALSTRNGLLSSPAASVNPLQGGLINGMSPAAMQQAMENGGLEKRGPVEFNHAISYVNKIKNRFATQPDIYKQFLEILQTYQRESKPIQDVYAQVTRLFETAPDLLEDFKQFLPESAAQSKAAARASGEEAFPLSSMRSDPSYSAAVHAHNHIHQTPRPEQPRLPPMGNFAPTPSANRDNKRKRGDRQGAVASVAPSVGPEASAGPRPGATQAANGNKRLKGTHGTKQIVGAAPEISTVTPSLVPPMPTPLPPTTSLVAEADELAFFDRVRKHIGNKGQYSEFLKLINLYTQDLAASPYLVWRAQSFIGNNAELMTFFKNFLRVDPFDEIIENQPKNVNGKIQLSNCRSLGPSYRLLPKQERLKKCSGRDQLCNDVLNDEWVSHPTWASEDSGFVAHRKNTHEEGLHRIEEERHDYDFYIESCERTVQLLEPIAQNLASANAETRRAFRLDPKLGGQSESVYRRVIYKIYGRESGFQVLTNLFLRPYDVIPILLTRFRVKLSEWKAAQAQWNQVWRTQTNLLFWRSLDHQGVATRVSDKRQFWPKQLINECTVKKFEQQKQRDLRLPAATYQYSYEFKDTDVLADAGQLVLAYIEQNMSTEYPKITSFTKEFLSLFFNDEATFEQELRTSNGSLDDGEDSSPGPDDGSSPRHKTNSKQNNLLRGVLDRPRGRASKRDNEGSAASDSRGTSPDNVSIADEDIADGVASPPHQDTSKASSSKWFTHPMDNNVINGEPVNPNENYQRHMYNLYANGNIYCFIRVFSMLYERLLKLKDNEEDVHKTVKRAKSNKAAMDVGWIEKPVTVFFGETDSNTNFYQKMLKMFDELIQGTQDMNHVEDTLRRFYLQDGYHLYSLDKLLAALARFAVLMMTNDIREKSYDIFTLFRKDRQRKDVTTAHYELQYRKQAEKLIKEDVFRITYDEHSKEVQIQMFKPEDPTFESSALTEAERWKVYVSSYESVEPTETIRYDRQLHETYSRRGLRQQQGEDAPTLDSDSDHIVSEENLQFRIQHKGEQKYMLRFEPGTFGFFTVRDAKVSLKDVALEAERRGDAAEEKIRINNRTMEGVPKDVVDERSAEYERRYTAEKVIELAPDRKRKWSPQ</sequence>
<feature type="compositionally biased region" description="Low complexity" evidence="8">
    <location>
        <begin position="27"/>
        <end position="58"/>
    </location>
</feature>
<organism evidence="10 11">
    <name type="scientific">Tothia fuscella</name>
    <dbReference type="NCBI Taxonomy" id="1048955"/>
    <lineage>
        <taxon>Eukaryota</taxon>
        <taxon>Fungi</taxon>
        <taxon>Dikarya</taxon>
        <taxon>Ascomycota</taxon>
        <taxon>Pezizomycotina</taxon>
        <taxon>Dothideomycetes</taxon>
        <taxon>Pleosporomycetidae</taxon>
        <taxon>Venturiales</taxon>
        <taxon>Cylindrosympodiaceae</taxon>
        <taxon>Tothia</taxon>
    </lineage>
</organism>
<evidence type="ECO:0000256" key="2">
    <source>
        <dbReference type="ARBA" id="ARBA00022491"/>
    </source>
</evidence>
<dbReference type="EMBL" id="MU007012">
    <property type="protein sequence ID" value="KAF2435797.1"/>
    <property type="molecule type" value="Genomic_DNA"/>
</dbReference>
<keyword evidence="5" id="KW-0804">Transcription</keyword>
<dbReference type="Proteomes" id="UP000800235">
    <property type="component" value="Unassembled WGS sequence"/>
</dbReference>
<dbReference type="FunFam" id="1.20.1160.11:FF:000002">
    <property type="entry name" value="Paired amphipathic helix protein SIN3"/>
    <property type="match status" value="1"/>
</dbReference>
<evidence type="ECO:0000313" key="11">
    <source>
        <dbReference type="Proteomes" id="UP000800235"/>
    </source>
</evidence>
<feature type="compositionally biased region" description="Polar residues" evidence="8">
    <location>
        <begin position="95"/>
        <end position="111"/>
    </location>
</feature>
<dbReference type="PANTHER" id="PTHR12346">
    <property type="entry name" value="SIN3B-RELATED"/>
    <property type="match status" value="1"/>
</dbReference>
<evidence type="ECO:0000256" key="1">
    <source>
        <dbReference type="ARBA" id="ARBA00004123"/>
    </source>
</evidence>
<dbReference type="SMART" id="SM00761">
    <property type="entry name" value="HDAC_interact"/>
    <property type="match status" value="1"/>
</dbReference>
<feature type="compositionally biased region" description="Polar residues" evidence="8">
    <location>
        <begin position="136"/>
        <end position="149"/>
    </location>
</feature>
<keyword evidence="4" id="KW-0805">Transcription regulation</keyword>